<evidence type="ECO:0000313" key="4">
    <source>
        <dbReference type="EMBL" id="SPO06915.1"/>
    </source>
</evidence>
<name>A0AAE8SZH9_9PEZI</name>
<keyword evidence="2" id="KW-0812">Transmembrane</keyword>
<dbReference type="Pfam" id="PF24883">
    <property type="entry name" value="NPHP3_N"/>
    <property type="match status" value="1"/>
</dbReference>
<dbReference type="Gene3D" id="3.40.50.1580">
    <property type="entry name" value="Nucleoside phosphorylase domain"/>
    <property type="match status" value="1"/>
</dbReference>
<keyword evidence="2" id="KW-0472">Membrane</keyword>
<organism evidence="4 5">
    <name type="scientific">Cephalotrichum gorgonifer</name>
    <dbReference type="NCBI Taxonomy" id="2041049"/>
    <lineage>
        <taxon>Eukaryota</taxon>
        <taxon>Fungi</taxon>
        <taxon>Dikarya</taxon>
        <taxon>Ascomycota</taxon>
        <taxon>Pezizomycotina</taxon>
        <taxon>Sordariomycetes</taxon>
        <taxon>Hypocreomycetidae</taxon>
        <taxon>Microascales</taxon>
        <taxon>Microascaceae</taxon>
        <taxon>Cephalotrichum</taxon>
    </lineage>
</organism>
<feature type="transmembrane region" description="Helical" evidence="2">
    <location>
        <begin position="1012"/>
        <end position="1034"/>
    </location>
</feature>
<dbReference type="SUPFAM" id="SSF52540">
    <property type="entry name" value="P-loop containing nucleoside triphosphate hydrolases"/>
    <property type="match status" value="1"/>
</dbReference>
<accession>A0AAE8SZH9</accession>
<protein>
    <recommendedName>
        <fullName evidence="3">Nephrocystin 3-like N-terminal domain-containing protein</fullName>
    </recommendedName>
</protein>
<dbReference type="Gene3D" id="1.20.58.340">
    <property type="entry name" value="Magnesium transport protein CorA, transmembrane region"/>
    <property type="match status" value="1"/>
</dbReference>
<dbReference type="PANTHER" id="PTHR46082:SF11">
    <property type="entry name" value="AAA+ ATPASE DOMAIN-CONTAINING PROTEIN-RELATED"/>
    <property type="match status" value="1"/>
</dbReference>
<dbReference type="GO" id="GO:0003824">
    <property type="term" value="F:catalytic activity"/>
    <property type="evidence" value="ECO:0007669"/>
    <property type="project" value="InterPro"/>
</dbReference>
<comment type="caution">
    <text evidence="4">The sequence shown here is derived from an EMBL/GenBank/DDBJ whole genome shotgun (WGS) entry which is preliminary data.</text>
</comment>
<sequence length="1108" mass="123728">MESRKALESPDFYTIGWITALSIERAAAVAMLDEQHAQPDGFVRHQTDTNSYAWGRIGDHNIVIVSLPAGLYGTTSAATTASNLLSSLPSIRIGLLVGIGGGISRPNEDRDIRLGDIVVSQPDGTTGGICQYDLVKAKLGENRERKGFLAMPPMLLLNSLASIQADHELDDSKVPDLLQEMLQNKPKMAKQSPGWVYQGSDNDRLFKASYEHTSGKDCSSCSAAEEIKRDPRDTTDPMIHYGIIASGNTLVKDATARDRIVADIGEDCICFEMEAAGLMNHFPCLVIRGICDYADSHKNDRWQRYAAATAAAYAKELLAYIPAADVQNTEKALVLVQSMKEDLDHVRREGDRVKSIVETRESKQHLADIERWLDPPNTSTNINKARDLRHEGTGTWLLTSSVFDDWKAGRRPHLWLHALAGCGKTVLTATILENLEQSGTHTTLAFFFDFSDVRKQTLDSLLRSLAFQLYPLGGEAARRLDHLFGSHDDGRKQPSTAALLDCVKSMIRVHDKVTIVLDALDECTTRRELISWIRSFTTGSTFGNAQLIVTARPEQEFQREIPRYFGEESCLLLDKQAINADIRSYVTAQLAQLPGFVDLRLSQGLLERIRNKVGDGADGMFRWAKCQLDALVQCRTPRAIEEALESLPLDLNETYQRMVESIPAELERDAMRLLQFLVHTMRPLTLPEAREVIATQIDGNGEAVDKQVIDPSDLLSLDYDVSILFPSANQIRKCKKCRAAFTQTFTIPDIWWSEYCRNSNGYFGCEDSTDIGGTLSGTRTWCRFLVKQLLGNADGEIAYEWYKLNVFATWDRATGRTAVLVFDLPLSAARRIRHQLLDGLDEEWVRDPFWMYVRLVEEVVERQDRAVWAVRDWVRTIEKSRASSERPRPNYAWLHDIARHSIHVSETLELGTNTVEGILTHYHRVASLLGAETGTGPKEPGTTAGVGVPLIVSRLRFFHDMLRSLHTRSATNKARLQNEIQLVFNMVAQYDARISVEIGRAAQADGAAMRTVAFVTLTFLPATFVCAVFSMSFFDFDAEKGVWSVSGEFWRYWAVAVPVTVVTVVAWFGLERLLRPTPIDGIEGEVGAAGVAVGLRKVLWEKGRGVPA</sequence>
<dbReference type="SUPFAM" id="SSF53167">
    <property type="entry name" value="Purine and uridine phosphorylases"/>
    <property type="match status" value="1"/>
</dbReference>
<proteinExistence type="predicted"/>
<dbReference type="PANTHER" id="PTHR46082">
    <property type="entry name" value="ATP/GTP-BINDING PROTEIN-RELATED"/>
    <property type="match status" value="1"/>
</dbReference>
<keyword evidence="2" id="KW-1133">Transmembrane helix</keyword>
<dbReference type="Gene3D" id="3.40.50.300">
    <property type="entry name" value="P-loop containing nucleotide triphosphate hydrolases"/>
    <property type="match status" value="1"/>
</dbReference>
<dbReference type="InterPro" id="IPR056884">
    <property type="entry name" value="NPHP3-like_N"/>
</dbReference>
<dbReference type="GO" id="GO:0009116">
    <property type="term" value="P:nucleoside metabolic process"/>
    <property type="evidence" value="ECO:0007669"/>
    <property type="project" value="InterPro"/>
</dbReference>
<dbReference type="Proteomes" id="UP001187682">
    <property type="component" value="Unassembled WGS sequence"/>
</dbReference>
<feature type="domain" description="Nephrocystin 3-like N-terminal" evidence="3">
    <location>
        <begin position="392"/>
        <end position="552"/>
    </location>
</feature>
<dbReference type="InterPro" id="IPR035994">
    <property type="entry name" value="Nucleoside_phosphorylase_sf"/>
</dbReference>
<keyword evidence="1" id="KW-0677">Repeat</keyword>
<evidence type="ECO:0000259" key="3">
    <source>
        <dbReference type="Pfam" id="PF24883"/>
    </source>
</evidence>
<dbReference type="EMBL" id="ONZQ02000017">
    <property type="protein sequence ID" value="SPO06915.1"/>
    <property type="molecule type" value="Genomic_DNA"/>
</dbReference>
<reference evidence="4" key="1">
    <citation type="submission" date="2018-03" db="EMBL/GenBank/DDBJ databases">
        <authorList>
            <person name="Guldener U."/>
        </authorList>
    </citation>
    <scope>NUCLEOTIDE SEQUENCE</scope>
</reference>
<dbReference type="AlphaFoldDB" id="A0AAE8SZH9"/>
<evidence type="ECO:0000256" key="2">
    <source>
        <dbReference type="SAM" id="Phobius"/>
    </source>
</evidence>
<evidence type="ECO:0000256" key="1">
    <source>
        <dbReference type="ARBA" id="ARBA00022737"/>
    </source>
</evidence>
<dbReference type="InterPro" id="IPR053137">
    <property type="entry name" value="NLR-like"/>
</dbReference>
<dbReference type="InterPro" id="IPR027417">
    <property type="entry name" value="P-loop_NTPase"/>
</dbReference>
<feature type="transmembrane region" description="Helical" evidence="2">
    <location>
        <begin position="1049"/>
        <end position="1070"/>
    </location>
</feature>
<evidence type="ECO:0000313" key="5">
    <source>
        <dbReference type="Proteomes" id="UP001187682"/>
    </source>
</evidence>
<keyword evidence="5" id="KW-1185">Reference proteome</keyword>
<gene>
    <name evidence="4" type="ORF">DNG_09609</name>
</gene>